<evidence type="ECO:0000313" key="2">
    <source>
        <dbReference type="Proteomes" id="UP000733379"/>
    </source>
</evidence>
<reference evidence="1 2" key="1">
    <citation type="submission" date="2021-06" db="EMBL/GenBank/DDBJ databases">
        <title>Actinomycetes sequencing.</title>
        <authorList>
            <person name="Shan Q."/>
        </authorList>
    </citation>
    <scope>NUCLEOTIDE SEQUENCE [LARGE SCALE GENOMIC DNA]</scope>
    <source>
        <strain evidence="1 2">NEAU-G5</strain>
    </source>
</reference>
<organism evidence="1 2">
    <name type="scientific">Nocardia albiluteola</name>
    <dbReference type="NCBI Taxonomy" id="2842303"/>
    <lineage>
        <taxon>Bacteria</taxon>
        <taxon>Bacillati</taxon>
        <taxon>Actinomycetota</taxon>
        <taxon>Actinomycetes</taxon>
        <taxon>Mycobacteriales</taxon>
        <taxon>Nocardiaceae</taxon>
        <taxon>Nocardia</taxon>
    </lineage>
</organism>
<proteinExistence type="predicted"/>
<comment type="caution">
    <text evidence="1">The sequence shown here is derived from an EMBL/GenBank/DDBJ whole genome shotgun (WGS) entry which is preliminary data.</text>
</comment>
<gene>
    <name evidence="1" type="ORF">KO481_10375</name>
</gene>
<dbReference type="EMBL" id="JAHKNI010000003">
    <property type="protein sequence ID" value="MBU3061930.1"/>
    <property type="molecule type" value="Genomic_DNA"/>
</dbReference>
<dbReference type="SUPFAM" id="SSF52540">
    <property type="entry name" value="P-loop containing nucleoside triphosphate hydrolases"/>
    <property type="match status" value="1"/>
</dbReference>
<sequence length="90" mass="9821">MSVLIVLRGNSGSGKSTIARAVQQRFPRASCLVVPQDTIRRRMLREFDIPAATNIDLIEHVAAFGLAPDHLPLKTTMNIAKLRDQLIGAG</sequence>
<name>A0ABS6AY67_9NOCA</name>
<accession>A0ABS6AY67</accession>
<keyword evidence="2" id="KW-1185">Reference proteome</keyword>
<evidence type="ECO:0000313" key="1">
    <source>
        <dbReference type="EMBL" id="MBU3061930.1"/>
    </source>
</evidence>
<protein>
    <submittedName>
        <fullName evidence="1">AAA family ATPase</fullName>
    </submittedName>
</protein>
<dbReference type="Pfam" id="PF13671">
    <property type="entry name" value="AAA_33"/>
    <property type="match status" value="1"/>
</dbReference>
<dbReference type="Gene3D" id="3.40.50.300">
    <property type="entry name" value="P-loop containing nucleotide triphosphate hydrolases"/>
    <property type="match status" value="1"/>
</dbReference>
<dbReference type="Proteomes" id="UP000733379">
    <property type="component" value="Unassembled WGS sequence"/>
</dbReference>
<dbReference type="InterPro" id="IPR027417">
    <property type="entry name" value="P-loop_NTPase"/>
</dbReference>
<dbReference type="RefSeq" id="WP_215916845.1">
    <property type="nucleotide sequence ID" value="NZ_JAHKNI010000003.1"/>
</dbReference>